<dbReference type="InterPro" id="IPR012409">
    <property type="entry name" value="Sirohaem_synth"/>
</dbReference>
<organism evidence="20 21">
    <name type="scientific">Oleiphilus messinensis</name>
    <dbReference type="NCBI Taxonomy" id="141451"/>
    <lineage>
        <taxon>Bacteria</taxon>
        <taxon>Pseudomonadati</taxon>
        <taxon>Pseudomonadota</taxon>
        <taxon>Gammaproteobacteria</taxon>
        <taxon>Oceanospirillales</taxon>
        <taxon>Oleiphilaceae</taxon>
        <taxon>Oleiphilus</taxon>
    </lineage>
</organism>
<dbReference type="Gene3D" id="3.40.50.720">
    <property type="entry name" value="NAD(P)-binding Rossmann-like Domain"/>
    <property type="match status" value="1"/>
</dbReference>
<dbReference type="InterPro" id="IPR035996">
    <property type="entry name" value="4pyrrol_Methylase_sf"/>
</dbReference>
<dbReference type="CDD" id="cd11642">
    <property type="entry name" value="SUMT"/>
    <property type="match status" value="1"/>
</dbReference>
<dbReference type="GO" id="GO:0004851">
    <property type="term" value="F:uroporphyrin-III C-methyltransferase activity"/>
    <property type="evidence" value="ECO:0007669"/>
    <property type="project" value="UniProtKB-UniRule"/>
</dbReference>
<keyword evidence="3 15" id="KW-0169">Cobalamin biosynthesis</keyword>
<dbReference type="GO" id="GO:0051287">
    <property type="term" value="F:NAD binding"/>
    <property type="evidence" value="ECO:0007669"/>
    <property type="project" value="InterPro"/>
</dbReference>
<evidence type="ECO:0000256" key="13">
    <source>
        <dbReference type="ARBA" id="ARBA00047561"/>
    </source>
</evidence>
<feature type="region of interest" description="Uroporphyrinogen-III C-methyltransferase" evidence="15">
    <location>
        <begin position="208"/>
        <end position="450"/>
    </location>
</feature>
<comment type="pathway">
    <text evidence="15">Porphyrin-containing compound metabolism; siroheme biosynthesis; siroheme from sirohydrochlorin: step 1/1.</text>
</comment>
<feature type="binding site" evidence="15">
    <location>
        <position position="298"/>
    </location>
    <ligand>
        <name>S-adenosyl-L-methionine</name>
        <dbReference type="ChEBI" id="CHEBI:59789"/>
    </ligand>
</feature>
<dbReference type="KEGG" id="ome:OLMES_3261"/>
<dbReference type="InterPro" id="IPR006366">
    <property type="entry name" value="CobA/CysG_C"/>
</dbReference>
<dbReference type="GO" id="GO:0032259">
    <property type="term" value="P:methylation"/>
    <property type="evidence" value="ECO:0007669"/>
    <property type="project" value="UniProtKB-KW"/>
</dbReference>
<feature type="binding site" evidence="15">
    <location>
        <begin position="36"/>
        <end position="37"/>
    </location>
    <ligand>
        <name>NAD(+)</name>
        <dbReference type="ChEBI" id="CHEBI:57540"/>
    </ligand>
</feature>
<dbReference type="InterPro" id="IPR037115">
    <property type="entry name" value="Sirohaem_synt_dimer_dom_sf"/>
</dbReference>
<evidence type="ECO:0000256" key="11">
    <source>
        <dbReference type="ARBA" id="ARBA00023268"/>
    </source>
</evidence>
<comment type="similarity">
    <text evidence="15">In the N-terminal section; belongs to the precorrin-2 dehydrogenase / sirohydrochlorin ferrochelatase family.</text>
</comment>
<comment type="pathway">
    <text evidence="14 15">Cofactor biosynthesis; adenosylcobalamin biosynthesis; precorrin-2 from uroporphyrinogen III: step 1/1.</text>
</comment>
<feature type="binding site" evidence="15">
    <location>
        <begin position="293"/>
        <end position="295"/>
    </location>
    <ligand>
        <name>S-adenosyl-L-methionine</name>
        <dbReference type="ChEBI" id="CHEBI:59789"/>
    </ligand>
</feature>
<sequence length="450" mass="49101">MRMKNETSLVVGGDEAAARKVELLLRAQSQVTVISTNVIEGLQALIDSGAVAHQACFTESMLDGVQLVVSTTDDEALRAQVVESTKKRGIPLNVAGCPELCSFVFPAVIDRSPVIAAVSSGGELPVLTRLLRSRLEAAIPAQFGRLTELAAQFRDQVRAVFPNINQRRRFWEKHLEGHFAELVYAGQELDAQKALKDSLAADQFSATGEVYLVGAGPGDPDLLSFRALRLIRQADVVLYDRLVSKPILEMVKHDAERIHVGKERANHAVPQQDINELLVTLAKQGKRVLRLKGGDPFIFGRGGEEIERLAEESVPFQVVPGITAASGCSSYAGIPLTHRNYSQSVRFITGHLKNNTCDLPWQEFVAPHQTLVFYMGLTGLPVISSKLIEHGLAKTTPIALVSKGTTPEQQVIVGTLETIVGQVEKSNIAAPTLIIVGEVVLLREKLRWFD</sequence>
<dbReference type="Pfam" id="PF10414">
    <property type="entry name" value="CysG_dimeriser"/>
    <property type="match status" value="1"/>
</dbReference>
<dbReference type="EC" id="1.3.1.76" evidence="15"/>
<feature type="domain" description="Tetrapyrrole methylase" evidence="18">
    <location>
        <begin position="210"/>
        <end position="419"/>
    </location>
</feature>
<dbReference type="HAMAP" id="MF_01646">
    <property type="entry name" value="Siroheme_synth"/>
    <property type="match status" value="1"/>
</dbReference>
<comment type="similarity">
    <text evidence="2 17">Belongs to the precorrin methyltransferase family.</text>
</comment>
<dbReference type="InterPro" id="IPR000878">
    <property type="entry name" value="4pyrrol_Mease"/>
</dbReference>
<evidence type="ECO:0000256" key="15">
    <source>
        <dbReference type="HAMAP-Rule" id="MF_01646"/>
    </source>
</evidence>
<dbReference type="Proteomes" id="UP000196027">
    <property type="component" value="Chromosome"/>
</dbReference>
<feature type="domain" description="Sirohaem synthase dimerisation" evidence="19">
    <location>
        <begin position="143"/>
        <end position="199"/>
    </location>
</feature>
<dbReference type="GO" id="GO:0051266">
    <property type="term" value="F:sirohydrochlorin ferrochelatase activity"/>
    <property type="evidence" value="ECO:0007669"/>
    <property type="project" value="UniProtKB-EC"/>
</dbReference>
<comment type="catalytic activity">
    <reaction evidence="15">
        <text>siroheme + 2 H(+) = sirohydrochlorin + Fe(2+)</text>
        <dbReference type="Rhea" id="RHEA:24360"/>
        <dbReference type="ChEBI" id="CHEBI:15378"/>
        <dbReference type="ChEBI" id="CHEBI:29033"/>
        <dbReference type="ChEBI" id="CHEBI:58351"/>
        <dbReference type="ChEBI" id="CHEBI:60052"/>
        <dbReference type="EC" id="4.99.1.4"/>
    </reaction>
</comment>
<dbReference type="InterPro" id="IPR014777">
    <property type="entry name" value="4pyrrole_Mease_sub1"/>
</dbReference>
<feature type="binding site" evidence="15">
    <location>
        <position position="375"/>
    </location>
    <ligand>
        <name>S-adenosyl-L-methionine</name>
        <dbReference type="ChEBI" id="CHEBI:59789"/>
    </ligand>
</feature>
<dbReference type="PIRSF" id="PIRSF036426">
    <property type="entry name" value="Sirohaem_synth"/>
    <property type="match status" value="1"/>
</dbReference>
<keyword evidence="9 15" id="KW-0456">Lyase</keyword>
<evidence type="ECO:0000256" key="6">
    <source>
        <dbReference type="ARBA" id="ARBA00022691"/>
    </source>
</evidence>
<dbReference type="InterPro" id="IPR050161">
    <property type="entry name" value="Siro_Cobalamin_biosynth"/>
</dbReference>
<feature type="binding site" evidence="15">
    <location>
        <begin position="323"/>
        <end position="324"/>
    </location>
    <ligand>
        <name>S-adenosyl-L-methionine</name>
        <dbReference type="ChEBI" id="CHEBI:59789"/>
    </ligand>
</feature>
<dbReference type="PANTHER" id="PTHR45790:SF1">
    <property type="entry name" value="SIROHEME SYNTHASE"/>
    <property type="match status" value="1"/>
</dbReference>
<dbReference type="Gene3D" id="1.10.8.210">
    <property type="entry name" value="Sirohaem synthase, dimerisation domain"/>
    <property type="match status" value="1"/>
</dbReference>
<keyword evidence="8 15" id="KW-0520">NAD</keyword>
<evidence type="ECO:0000313" key="20">
    <source>
        <dbReference type="EMBL" id="ARU57302.1"/>
    </source>
</evidence>
<dbReference type="InterPro" id="IPR036291">
    <property type="entry name" value="NAD(P)-bd_dom_sf"/>
</dbReference>
<dbReference type="GO" id="GO:0019354">
    <property type="term" value="P:siroheme biosynthetic process"/>
    <property type="evidence" value="ECO:0007669"/>
    <property type="project" value="UniProtKB-UniRule"/>
</dbReference>
<dbReference type="GO" id="GO:0009236">
    <property type="term" value="P:cobalamin biosynthetic process"/>
    <property type="evidence" value="ECO:0007669"/>
    <property type="project" value="UniProtKB-UniRule"/>
</dbReference>
<comment type="pathway">
    <text evidence="1 15">Porphyrin-containing compound metabolism; siroheme biosynthesis; sirohydrochlorin from precorrin-2: step 1/1.</text>
</comment>
<dbReference type="FunFam" id="3.30.950.10:FF:000001">
    <property type="entry name" value="Siroheme synthase"/>
    <property type="match status" value="1"/>
</dbReference>
<evidence type="ECO:0000256" key="3">
    <source>
        <dbReference type="ARBA" id="ARBA00022573"/>
    </source>
</evidence>
<proteinExistence type="inferred from homology"/>
<dbReference type="GO" id="GO:0043115">
    <property type="term" value="F:precorrin-2 dehydrogenase activity"/>
    <property type="evidence" value="ECO:0007669"/>
    <property type="project" value="UniProtKB-UniRule"/>
</dbReference>
<evidence type="ECO:0000256" key="17">
    <source>
        <dbReference type="RuleBase" id="RU003960"/>
    </source>
</evidence>
<dbReference type="InterPro" id="IPR014776">
    <property type="entry name" value="4pyrrole_Mease_sub2"/>
</dbReference>
<dbReference type="SUPFAM" id="SSF53790">
    <property type="entry name" value="Tetrapyrrole methylase"/>
    <property type="match status" value="1"/>
</dbReference>
<feature type="binding site" evidence="15">
    <location>
        <position position="404"/>
    </location>
    <ligand>
        <name>S-adenosyl-L-methionine</name>
        <dbReference type="ChEBI" id="CHEBI:59789"/>
    </ligand>
</feature>
<dbReference type="NCBIfam" id="TIGR01470">
    <property type="entry name" value="cysG_Nterm"/>
    <property type="match status" value="1"/>
</dbReference>
<feature type="active site" description="Proton acceptor" evidence="15 16">
    <location>
        <position position="240"/>
    </location>
</feature>
<dbReference type="Pfam" id="PF00590">
    <property type="entry name" value="TP_methylase"/>
    <property type="match status" value="1"/>
</dbReference>
<dbReference type="PROSITE" id="PS00840">
    <property type="entry name" value="SUMT_2"/>
    <property type="match status" value="1"/>
</dbReference>
<protein>
    <recommendedName>
        <fullName evidence="15">Siroheme synthase</fullName>
    </recommendedName>
    <domain>
        <recommendedName>
            <fullName evidence="15">Uroporphyrinogen-III C-methyltransferase</fullName>
            <shortName evidence="15">Urogen III methylase</shortName>
            <ecNumber evidence="15">2.1.1.107</ecNumber>
        </recommendedName>
        <alternativeName>
            <fullName evidence="15">SUMT</fullName>
        </alternativeName>
        <alternativeName>
            <fullName evidence="15">Uroporphyrinogen III methylase</fullName>
            <shortName evidence="15">UROM</shortName>
        </alternativeName>
    </domain>
    <domain>
        <recommendedName>
            <fullName evidence="15">Precorrin-2 dehydrogenase</fullName>
            <ecNumber evidence="15">1.3.1.76</ecNumber>
        </recommendedName>
    </domain>
    <domain>
        <recommendedName>
            <fullName evidence="15">Sirohydrochlorin ferrochelatase</fullName>
            <ecNumber evidence="15">4.99.1.4</ecNumber>
        </recommendedName>
    </domain>
</protein>
<accession>A0A1Y0I9U9</accession>
<comment type="pathway">
    <text evidence="12 15">Porphyrin-containing compound metabolism; siroheme biosynthesis; precorrin-2 from uroporphyrinogen III: step 1/1.</text>
</comment>
<dbReference type="Gene3D" id="3.30.950.10">
    <property type="entry name" value="Methyltransferase, Cobalt-precorrin-4 Transmethylase, Domain 2"/>
    <property type="match status" value="1"/>
</dbReference>
<keyword evidence="10 15" id="KW-0627">Porphyrin biosynthesis</keyword>
<comment type="catalytic activity">
    <reaction evidence="15">
        <text>uroporphyrinogen III + 2 S-adenosyl-L-methionine = precorrin-2 + 2 S-adenosyl-L-homocysteine + H(+)</text>
        <dbReference type="Rhea" id="RHEA:32459"/>
        <dbReference type="ChEBI" id="CHEBI:15378"/>
        <dbReference type="ChEBI" id="CHEBI:57308"/>
        <dbReference type="ChEBI" id="CHEBI:57856"/>
        <dbReference type="ChEBI" id="CHEBI:58827"/>
        <dbReference type="ChEBI" id="CHEBI:59789"/>
        <dbReference type="EC" id="2.1.1.107"/>
    </reaction>
</comment>
<evidence type="ECO:0000259" key="19">
    <source>
        <dbReference type="Pfam" id="PF10414"/>
    </source>
</evidence>
<dbReference type="Gene3D" id="3.40.1010.10">
    <property type="entry name" value="Cobalt-precorrin-4 Transmethylase, Domain 1"/>
    <property type="match status" value="1"/>
</dbReference>
<dbReference type="UniPathway" id="UPA00262">
    <property type="reaction ID" value="UER00211"/>
</dbReference>
<evidence type="ECO:0000256" key="14">
    <source>
        <dbReference type="ARBA" id="ARBA00060548"/>
    </source>
</evidence>
<dbReference type="Pfam" id="PF13241">
    <property type="entry name" value="NAD_binding_7"/>
    <property type="match status" value="1"/>
</dbReference>
<dbReference type="NCBIfam" id="NF007922">
    <property type="entry name" value="PRK10637.1"/>
    <property type="match status" value="1"/>
</dbReference>
<feature type="binding site" evidence="15">
    <location>
        <position position="217"/>
    </location>
    <ligand>
        <name>S-adenosyl-L-methionine</name>
        <dbReference type="ChEBI" id="CHEBI:59789"/>
    </ligand>
</feature>
<keyword evidence="5 15" id="KW-0808">Transferase</keyword>
<dbReference type="InterPro" id="IPR003043">
    <property type="entry name" value="Uropor_MeTrfase_CS"/>
</dbReference>
<dbReference type="InterPro" id="IPR019478">
    <property type="entry name" value="Sirohaem_synthase_dimer_dom"/>
</dbReference>
<gene>
    <name evidence="15" type="primary">cysG</name>
    <name evidence="20" type="ORF">OLMES_3261</name>
</gene>
<feature type="modified residue" description="Phosphoserine" evidence="15">
    <location>
        <position position="120"/>
    </location>
</feature>
<evidence type="ECO:0000256" key="9">
    <source>
        <dbReference type="ARBA" id="ARBA00023239"/>
    </source>
</evidence>
<evidence type="ECO:0000256" key="16">
    <source>
        <dbReference type="PIRSR" id="PIRSR036426-1"/>
    </source>
</evidence>
<dbReference type="NCBIfam" id="NF004790">
    <property type="entry name" value="PRK06136.1"/>
    <property type="match status" value="1"/>
</dbReference>
<dbReference type="EMBL" id="CP021425">
    <property type="protein sequence ID" value="ARU57302.1"/>
    <property type="molecule type" value="Genomic_DNA"/>
</dbReference>
<dbReference type="SUPFAM" id="SSF51735">
    <property type="entry name" value="NAD(P)-binding Rossmann-fold domains"/>
    <property type="match status" value="1"/>
</dbReference>
<keyword evidence="15" id="KW-0597">Phosphoprotein</keyword>
<comment type="pathway">
    <text evidence="15">Cofactor biosynthesis; adenosylcobalamin biosynthesis; sirohydrochlorin from precorrin-2: step 1/1.</text>
</comment>
<evidence type="ECO:0000256" key="8">
    <source>
        <dbReference type="ARBA" id="ARBA00023027"/>
    </source>
</evidence>
<evidence type="ECO:0000256" key="10">
    <source>
        <dbReference type="ARBA" id="ARBA00023244"/>
    </source>
</evidence>
<dbReference type="InterPro" id="IPR006367">
    <property type="entry name" value="Sirohaem_synthase_N"/>
</dbReference>
<evidence type="ECO:0000256" key="12">
    <source>
        <dbReference type="ARBA" id="ARBA00025705"/>
    </source>
</evidence>
<evidence type="ECO:0000256" key="7">
    <source>
        <dbReference type="ARBA" id="ARBA00023002"/>
    </source>
</evidence>
<feature type="active site" description="Proton donor" evidence="15 16">
    <location>
        <position position="262"/>
    </location>
</feature>
<comment type="catalytic activity">
    <reaction evidence="13 15">
        <text>precorrin-2 + NAD(+) = sirohydrochlorin + NADH + 2 H(+)</text>
        <dbReference type="Rhea" id="RHEA:15613"/>
        <dbReference type="ChEBI" id="CHEBI:15378"/>
        <dbReference type="ChEBI" id="CHEBI:57540"/>
        <dbReference type="ChEBI" id="CHEBI:57945"/>
        <dbReference type="ChEBI" id="CHEBI:58351"/>
        <dbReference type="ChEBI" id="CHEBI:58827"/>
        <dbReference type="EC" id="1.3.1.76"/>
    </reaction>
</comment>
<dbReference type="UniPathway" id="UPA00148">
    <property type="reaction ID" value="UER00211"/>
</dbReference>
<keyword evidence="6 15" id="KW-0949">S-adenosyl-L-methionine</keyword>
<reference evidence="20 21" key="1">
    <citation type="submission" date="2017-05" db="EMBL/GenBank/DDBJ databases">
        <title>Genomic insights into alkan degradation activity of Oleiphilus messinensis.</title>
        <authorList>
            <person name="Kozyavkin S.A."/>
            <person name="Slesarev A.I."/>
            <person name="Golyshin P.N."/>
            <person name="Korzhenkov A."/>
            <person name="Golyshina O.N."/>
            <person name="Toshchakov S.V."/>
        </authorList>
    </citation>
    <scope>NUCLEOTIDE SEQUENCE [LARGE SCALE GENOMIC DNA]</scope>
    <source>
        <strain evidence="20 21">ME102</strain>
    </source>
</reference>
<evidence type="ECO:0000259" key="18">
    <source>
        <dbReference type="Pfam" id="PF00590"/>
    </source>
</evidence>
<dbReference type="EC" id="2.1.1.107" evidence="15"/>
<evidence type="ECO:0000313" key="21">
    <source>
        <dbReference type="Proteomes" id="UP000196027"/>
    </source>
</evidence>
<keyword evidence="21" id="KW-1185">Reference proteome</keyword>
<dbReference type="AlphaFoldDB" id="A0A1Y0I9U9"/>
<dbReference type="PANTHER" id="PTHR45790">
    <property type="entry name" value="SIROHEME SYNTHASE-RELATED"/>
    <property type="match status" value="1"/>
</dbReference>
<dbReference type="NCBIfam" id="TIGR01469">
    <property type="entry name" value="cobA_cysG_Cterm"/>
    <property type="match status" value="1"/>
</dbReference>
<keyword evidence="7 15" id="KW-0560">Oxidoreductase</keyword>
<name>A0A1Y0I9U9_9GAMM</name>
<feature type="binding site" evidence="15">
    <location>
        <begin position="15"/>
        <end position="16"/>
    </location>
    <ligand>
        <name>NAD(+)</name>
        <dbReference type="ChEBI" id="CHEBI:57540"/>
    </ligand>
</feature>
<keyword evidence="11 15" id="KW-0511">Multifunctional enzyme</keyword>
<dbReference type="EC" id="4.99.1.4" evidence="15"/>
<evidence type="ECO:0000256" key="5">
    <source>
        <dbReference type="ARBA" id="ARBA00022679"/>
    </source>
</evidence>
<dbReference type="Gene3D" id="3.30.160.110">
    <property type="entry name" value="Siroheme synthase, domain 2"/>
    <property type="match status" value="1"/>
</dbReference>
<feature type="region of interest" description="Precorrin-2 dehydrogenase / sirohydrochlorin ferrochelatase" evidence="15">
    <location>
        <begin position="1"/>
        <end position="195"/>
    </location>
</feature>
<evidence type="ECO:0000256" key="4">
    <source>
        <dbReference type="ARBA" id="ARBA00022603"/>
    </source>
</evidence>
<comment type="similarity">
    <text evidence="15">In the C-terminal section; belongs to the precorrin methyltransferase family.</text>
</comment>
<comment type="function">
    <text evidence="15">Multifunctional enzyme that catalyzes the SAM-dependent methylations of uroporphyrinogen III at position C-2 and C-7 to form precorrin-2 via precorrin-1. Then it catalyzes the NAD-dependent ring dehydrogenation of precorrin-2 to yield sirohydrochlorin. Finally, it catalyzes the ferrochelation of sirohydrochlorin to yield siroheme.</text>
</comment>
<evidence type="ECO:0000256" key="1">
    <source>
        <dbReference type="ARBA" id="ARBA00005010"/>
    </source>
</evidence>
<evidence type="ECO:0000256" key="2">
    <source>
        <dbReference type="ARBA" id="ARBA00005879"/>
    </source>
</evidence>
<keyword evidence="4 15" id="KW-0489">Methyltransferase</keyword>
<dbReference type="FunFam" id="3.40.1010.10:FF:000001">
    <property type="entry name" value="Siroheme synthase"/>
    <property type="match status" value="1"/>
</dbReference>
<dbReference type="SUPFAM" id="SSF75615">
    <property type="entry name" value="Siroheme synthase middle domains-like"/>
    <property type="match status" value="1"/>
</dbReference>